<dbReference type="Gene3D" id="3.40.1000.10">
    <property type="entry name" value="Mog1/PsbP, alpha/beta/alpha sandwich"/>
    <property type="match status" value="1"/>
</dbReference>
<sequence>MKIRLLVSILAFAQIVFAQTDKLSKVSGTKCSLVAPSGFVAATSFSGFQNIKNGASIVINELPTPYQSLVEGFTAEALKSKGMILVKKETIDFNGAKATLINLTQSANGTTYLKQMLVFGDTKNTVIVNGIYPEASKEIGAKIKEALLSTVYSNSQTDKPLEASTFGIDVKDTDFKLLKNMSGSFLYSTDGKFPSEKPTLIVGNSIAKIASQNQKKYSEERLKKLPGGELSVIKEIKEISVDNLKGYEIVADGKTKDDKPVLVYQVMLFNDKGDYYIIVGQAKDEFQKNLAAFQKITQTFKRM</sequence>
<comment type="caution">
    <text evidence="2">The sequence shown here is derived from an EMBL/GenBank/DDBJ whole genome shotgun (WGS) entry which is preliminary data.</text>
</comment>
<dbReference type="AlphaFoldDB" id="A0A8J8JSU3"/>
<evidence type="ECO:0000313" key="2">
    <source>
        <dbReference type="EMBL" id="NNV55113.1"/>
    </source>
</evidence>
<keyword evidence="3" id="KW-1185">Reference proteome</keyword>
<evidence type="ECO:0008006" key="4">
    <source>
        <dbReference type="Google" id="ProtNLM"/>
    </source>
</evidence>
<dbReference type="Proteomes" id="UP000598971">
    <property type="component" value="Unassembled WGS sequence"/>
</dbReference>
<proteinExistence type="predicted"/>
<feature type="chain" id="PRO_5035282366" description="DUF1795 domain-containing protein" evidence="1">
    <location>
        <begin position="19"/>
        <end position="303"/>
    </location>
</feature>
<evidence type="ECO:0000256" key="1">
    <source>
        <dbReference type="SAM" id="SignalP"/>
    </source>
</evidence>
<name>A0A8J8JSU3_9BACT</name>
<dbReference type="RefSeq" id="WP_171607043.1">
    <property type="nucleotide sequence ID" value="NZ_WHPF01000004.1"/>
</dbReference>
<protein>
    <recommendedName>
        <fullName evidence="4">DUF1795 domain-containing protein</fullName>
    </recommendedName>
</protein>
<feature type="signal peptide" evidence="1">
    <location>
        <begin position="1"/>
        <end position="18"/>
    </location>
</feature>
<dbReference type="EMBL" id="WHPF01000004">
    <property type="protein sequence ID" value="NNV55113.1"/>
    <property type="molecule type" value="Genomic_DNA"/>
</dbReference>
<reference evidence="2" key="1">
    <citation type="submission" date="2019-10" db="EMBL/GenBank/DDBJ databases">
        <title>Draft genome sequence of Panacibacter sp. KCS-6.</title>
        <authorList>
            <person name="Yim K.J."/>
        </authorList>
    </citation>
    <scope>NUCLEOTIDE SEQUENCE</scope>
    <source>
        <strain evidence="2">KCS-6</strain>
    </source>
</reference>
<gene>
    <name evidence="2" type="ORF">GD597_06560</name>
</gene>
<accession>A0A8J8JSU3</accession>
<keyword evidence="1" id="KW-0732">Signal</keyword>
<organism evidence="2 3">
    <name type="scientific">Limnovirga soli</name>
    <dbReference type="NCBI Taxonomy" id="2656915"/>
    <lineage>
        <taxon>Bacteria</taxon>
        <taxon>Pseudomonadati</taxon>
        <taxon>Bacteroidota</taxon>
        <taxon>Chitinophagia</taxon>
        <taxon>Chitinophagales</taxon>
        <taxon>Chitinophagaceae</taxon>
        <taxon>Limnovirga</taxon>
    </lineage>
</organism>
<evidence type="ECO:0000313" key="3">
    <source>
        <dbReference type="Proteomes" id="UP000598971"/>
    </source>
</evidence>